<dbReference type="Pfam" id="PF04031">
    <property type="entry name" value="Las1"/>
    <property type="match status" value="1"/>
</dbReference>
<dbReference type="GO" id="GO:0000470">
    <property type="term" value="P:maturation of LSU-rRNA"/>
    <property type="evidence" value="ECO:0007669"/>
    <property type="project" value="TreeGrafter"/>
</dbReference>
<dbReference type="PANTHER" id="PTHR15002">
    <property type="entry name" value="RIBOSOMAL BIOGENESIS PROTEIN LAS1L"/>
    <property type="match status" value="1"/>
</dbReference>
<comment type="caution">
    <text evidence="1">The sequence shown here is derived from an EMBL/GenBank/DDBJ whole genome shotgun (WGS) entry which is preliminary data.</text>
</comment>
<dbReference type="AlphaFoldDB" id="A0A6G0XM35"/>
<dbReference type="PANTHER" id="PTHR15002:SF0">
    <property type="entry name" value="RIBOSOMAL BIOGENESIS PROTEIN LAS1L"/>
    <property type="match status" value="1"/>
</dbReference>
<dbReference type="GO" id="GO:0030687">
    <property type="term" value="C:preribosome, large subunit precursor"/>
    <property type="evidence" value="ECO:0007669"/>
    <property type="project" value="TreeGrafter"/>
</dbReference>
<sequence>MEPSPDIELFDAPPDVPVPVVKDKDYVYSGRKSFAVWMDWTEWQAVFTDLFPVELNLQLSDEMQHAKKLHALAVMAAWRARSDVPVAIEVSAQLAEISCHGHSVLGLAAPGRSMYRSHEELRLLYSATVVRCVNGLVDASQRGAYAQAVSSLALRIGIPLWIVDIRHEAAHTKLPSLPTLQLAAQTLRQWLFDHYWQPQDAALKQRVVRIATALDRHLDHQEPLAALLALDVATLSTLVVPLLVQGHQYGHWATSDGLLMESMSKVAHQMDMTRFEEEWLAMGNQTKLLKLVEECQSQWGDFDGWFLVALAREFRRIRLDPEQEVKVVLLTKWILHLVSNAWTVRGPRLSIAASEALVLLEGGSSSFGDNDNNMVLHYQERVLEALKAVTGDKNVINLSPGDNATTWTKCHSWTPSPIGIQTPFGEVPRHLSLDDKVDEWEAGHMVILRDFPPKETNANGIKSYEASYLAMLSDVIETDKEIAEEIVRKGLTNRHENITEDEVNRLQDEIEIW</sequence>
<dbReference type="GO" id="GO:0090730">
    <property type="term" value="C:Las1 complex"/>
    <property type="evidence" value="ECO:0007669"/>
    <property type="project" value="InterPro"/>
</dbReference>
<reference evidence="1 2" key="1">
    <citation type="submission" date="2019-07" db="EMBL/GenBank/DDBJ databases">
        <title>Genomics analysis of Aphanomyces spp. identifies a new class of oomycete effector associated with host adaptation.</title>
        <authorList>
            <person name="Gaulin E."/>
        </authorList>
    </citation>
    <scope>NUCLEOTIDE SEQUENCE [LARGE SCALE GENOMIC DNA]</scope>
    <source>
        <strain evidence="1 2">ATCC 201684</strain>
    </source>
</reference>
<dbReference type="EMBL" id="VJMJ01000037">
    <property type="protein sequence ID" value="KAF0741289.1"/>
    <property type="molecule type" value="Genomic_DNA"/>
</dbReference>
<evidence type="ECO:0000313" key="1">
    <source>
        <dbReference type="EMBL" id="KAF0741289.1"/>
    </source>
</evidence>
<keyword evidence="2" id="KW-1185">Reference proteome</keyword>
<dbReference type="VEuPathDB" id="FungiDB:AeMF1_020841"/>
<dbReference type="InterPro" id="IPR007174">
    <property type="entry name" value="Las1"/>
</dbReference>
<gene>
    <name evidence="1" type="ORF">Ae201684_003405</name>
</gene>
<dbReference type="GO" id="GO:0000460">
    <property type="term" value="P:maturation of 5.8S rRNA"/>
    <property type="evidence" value="ECO:0007669"/>
    <property type="project" value="TreeGrafter"/>
</dbReference>
<dbReference type="Proteomes" id="UP000481153">
    <property type="component" value="Unassembled WGS sequence"/>
</dbReference>
<evidence type="ECO:0000313" key="2">
    <source>
        <dbReference type="Proteomes" id="UP000481153"/>
    </source>
</evidence>
<proteinExistence type="predicted"/>
<name>A0A6G0XM35_9STRA</name>
<dbReference type="GO" id="GO:0004519">
    <property type="term" value="F:endonuclease activity"/>
    <property type="evidence" value="ECO:0007669"/>
    <property type="project" value="InterPro"/>
</dbReference>
<organism evidence="1 2">
    <name type="scientific">Aphanomyces euteiches</name>
    <dbReference type="NCBI Taxonomy" id="100861"/>
    <lineage>
        <taxon>Eukaryota</taxon>
        <taxon>Sar</taxon>
        <taxon>Stramenopiles</taxon>
        <taxon>Oomycota</taxon>
        <taxon>Saprolegniomycetes</taxon>
        <taxon>Saprolegniales</taxon>
        <taxon>Verrucalvaceae</taxon>
        <taxon>Aphanomyces</taxon>
    </lineage>
</organism>
<accession>A0A6G0XM35</accession>
<protein>
    <submittedName>
        <fullName evidence="1">Uncharacterized protein</fullName>
    </submittedName>
</protein>